<feature type="region of interest" description="Disordered" evidence="1">
    <location>
        <begin position="51"/>
        <end position="72"/>
    </location>
</feature>
<dbReference type="SUPFAM" id="SSF49879">
    <property type="entry name" value="SMAD/FHA domain"/>
    <property type="match status" value="1"/>
</dbReference>
<evidence type="ECO:0000313" key="3">
    <source>
        <dbReference type="EMBL" id="CAA9560086.1"/>
    </source>
</evidence>
<name>A0A6J4UTK5_9BACT</name>
<dbReference type="InterPro" id="IPR000253">
    <property type="entry name" value="FHA_dom"/>
</dbReference>
<accession>A0A6J4UTK5</accession>
<dbReference type="PROSITE" id="PS50006">
    <property type="entry name" value="FHA_DOMAIN"/>
    <property type="match status" value="1"/>
</dbReference>
<dbReference type="PANTHER" id="PTHR23308">
    <property type="entry name" value="NUCLEAR INHIBITOR OF PROTEIN PHOSPHATASE-1"/>
    <property type="match status" value="1"/>
</dbReference>
<dbReference type="Pfam" id="PF00498">
    <property type="entry name" value="FHA"/>
    <property type="match status" value="1"/>
</dbReference>
<dbReference type="SMART" id="SM00240">
    <property type="entry name" value="FHA"/>
    <property type="match status" value="1"/>
</dbReference>
<dbReference type="InterPro" id="IPR009912">
    <property type="entry name" value="DUF1451"/>
</dbReference>
<dbReference type="InterPro" id="IPR008984">
    <property type="entry name" value="SMAD_FHA_dom_sf"/>
</dbReference>
<reference evidence="3" key="1">
    <citation type="submission" date="2020-02" db="EMBL/GenBank/DDBJ databases">
        <authorList>
            <person name="Meier V. D."/>
        </authorList>
    </citation>
    <scope>NUCLEOTIDE SEQUENCE</scope>
    <source>
        <strain evidence="3">AVDCRST_MAG88</strain>
    </source>
</reference>
<evidence type="ECO:0000259" key="2">
    <source>
        <dbReference type="PROSITE" id="PS50006"/>
    </source>
</evidence>
<dbReference type="CDD" id="cd00060">
    <property type="entry name" value="FHA"/>
    <property type="match status" value="1"/>
</dbReference>
<gene>
    <name evidence="3" type="ORF">AVDCRST_MAG88-1422</name>
</gene>
<feature type="domain" description="FHA" evidence="2">
    <location>
        <begin position="100"/>
        <end position="149"/>
    </location>
</feature>
<organism evidence="3">
    <name type="scientific">uncultured Thermomicrobiales bacterium</name>
    <dbReference type="NCBI Taxonomy" id="1645740"/>
    <lineage>
        <taxon>Bacteria</taxon>
        <taxon>Pseudomonadati</taxon>
        <taxon>Thermomicrobiota</taxon>
        <taxon>Thermomicrobia</taxon>
        <taxon>Thermomicrobiales</taxon>
        <taxon>environmental samples</taxon>
    </lineage>
</organism>
<dbReference type="Pfam" id="PF07295">
    <property type="entry name" value="DUF1451"/>
    <property type="match status" value="1"/>
</dbReference>
<dbReference type="AlphaFoldDB" id="A0A6J4UTK5"/>
<dbReference type="EMBL" id="CADCWM010000449">
    <property type="protein sequence ID" value="CAA9560086.1"/>
    <property type="molecule type" value="Genomic_DNA"/>
</dbReference>
<dbReference type="InterPro" id="IPR050923">
    <property type="entry name" value="Cell_Proc_Reg/RNA_Proc"/>
</dbReference>
<sequence>METVSTGTLAGAGSFSCAACGYAVALREQDEIPACPSCGGSSFERSSMFGATLSHTAPRPETGRPPWLDEARDSLETPGDYLAYEGPDRTVAIQLKDGWTRVGRSLTADVRLDDPTVSRRHALIYRDEEGARVLDDRSLNGVFLNGQRVELSPLTDGDTVDVGRFTMHFLRKGPGS</sequence>
<proteinExistence type="predicted"/>
<protein>
    <submittedName>
        <fullName evidence="3">FHA domain containing protein</fullName>
    </submittedName>
</protein>
<evidence type="ECO:0000256" key="1">
    <source>
        <dbReference type="SAM" id="MobiDB-lite"/>
    </source>
</evidence>
<dbReference type="Gene3D" id="2.60.200.20">
    <property type="match status" value="1"/>
</dbReference>